<protein>
    <submittedName>
        <fullName evidence="1">Uncharacterized protein</fullName>
    </submittedName>
</protein>
<organism evidence="1 2">
    <name type="scientific">Streptomyces thermolilacinus SPC6</name>
    <dbReference type="NCBI Taxonomy" id="1306406"/>
    <lineage>
        <taxon>Bacteria</taxon>
        <taxon>Bacillati</taxon>
        <taxon>Actinomycetota</taxon>
        <taxon>Actinomycetes</taxon>
        <taxon>Kitasatosporales</taxon>
        <taxon>Streptomycetaceae</taxon>
        <taxon>Streptomyces</taxon>
    </lineage>
</organism>
<evidence type="ECO:0000313" key="1">
    <source>
        <dbReference type="EMBL" id="OEJ94414.1"/>
    </source>
</evidence>
<reference evidence="1 2" key="1">
    <citation type="journal article" date="2013" name="Genome Announc.">
        <title>Genome Sequence of Streptomyces violaceusniger Strain SPC6, a Halotolerant Streptomycete That Exhibits Rapid Growth and Development.</title>
        <authorList>
            <person name="Chen X."/>
            <person name="Zhang B."/>
            <person name="Zhang W."/>
            <person name="Wu X."/>
            <person name="Zhang M."/>
            <person name="Chen T."/>
            <person name="Liu G."/>
            <person name="Dyson P."/>
        </authorList>
    </citation>
    <scope>NUCLEOTIDE SEQUENCE [LARGE SCALE GENOMIC DNA]</scope>
    <source>
        <strain evidence="1 2">SPC6</strain>
    </source>
</reference>
<accession>A0A1D3DQ21</accession>
<dbReference type="AlphaFoldDB" id="A0A1D3DQ21"/>
<sequence length="93" mass="10746">MAERDWELSRIREGWSLTNTSDRTARNVHVEFEGVMNGRPWREGVTPVGGLDAIGVIPPRRTVRLVIANPETAHKVSVRWRSRLRTKTWEKNV</sequence>
<dbReference type="Proteomes" id="UP000095329">
    <property type="component" value="Unassembled WGS sequence"/>
</dbReference>
<gene>
    <name evidence="1" type="ORF">J116_007980</name>
</gene>
<name>A0A1D3DQ21_9ACTN</name>
<dbReference type="RefSeq" id="WP_028963815.1">
    <property type="nucleotide sequence ID" value="NZ_ASHX02000001.1"/>
</dbReference>
<proteinExistence type="predicted"/>
<keyword evidence="2" id="KW-1185">Reference proteome</keyword>
<dbReference type="EMBL" id="ASHX02000001">
    <property type="protein sequence ID" value="OEJ94414.1"/>
    <property type="molecule type" value="Genomic_DNA"/>
</dbReference>
<comment type="caution">
    <text evidence="1">The sequence shown here is derived from an EMBL/GenBank/DDBJ whole genome shotgun (WGS) entry which is preliminary data.</text>
</comment>
<evidence type="ECO:0000313" key="2">
    <source>
        <dbReference type="Proteomes" id="UP000095329"/>
    </source>
</evidence>
<dbReference type="OrthoDB" id="9765468at2"/>